<comment type="caution">
    <text evidence="2">The sequence shown here is derived from an EMBL/GenBank/DDBJ whole genome shotgun (WGS) entry which is preliminary data.</text>
</comment>
<protein>
    <submittedName>
        <fullName evidence="2">WGS project CAEQ00000000 data, annotated contig 1153</fullName>
    </submittedName>
</protein>
<name>F9W471_TRYCI</name>
<dbReference type="Proteomes" id="UP000000702">
    <property type="component" value="Unassembled WGS sequence"/>
</dbReference>
<feature type="region of interest" description="Disordered" evidence="1">
    <location>
        <begin position="1"/>
        <end position="20"/>
    </location>
</feature>
<reference evidence="2 3" key="2">
    <citation type="journal article" date="2012" name="Proc. Natl. Acad. Sci. U.S.A.">
        <title>Antigenic diversity is generated by distinct evolutionary mechanisms in African trypanosome species.</title>
        <authorList>
            <person name="Jackson A.P."/>
            <person name="Berry A."/>
            <person name="Aslett M."/>
            <person name="Allison H.C."/>
            <person name="Burton P."/>
            <person name="Vavrova-Anderson J."/>
            <person name="Brown R."/>
            <person name="Browne H."/>
            <person name="Corton N."/>
            <person name="Hauser H."/>
            <person name="Gamble J."/>
            <person name="Gilderthorp R."/>
            <person name="Marcello L."/>
            <person name="McQuillan J."/>
            <person name="Otto T.D."/>
            <person name="Quail M.A."/>
            <person name="Sanders M.J."/>
            <person name="van Tonder A."/>
            <person name="Ginger M.L."/>
            <person name="Field M.C."/>
            <person name="Barry J.D."/>
            <person name="Hertz-Fowler C."/>
            <person name="Berriman M."/>
        </authorList>
    </citation>
    <scope>NUCLEOTIDE SEQUENCE [LARGE SCALE GENOMIC DNA]</scope>
    <source>
        <strain evidence="2 3">IL3000</strain>
    </source>
</reference>
<sequence>SIALENVERIMPSSESRVPF</sequence>
<reference evidence="3" key="1">
    <citation type="submission" date="2011-07" db="EMBL/GenBank/DDBJ databases">
        <title>Divergent evolution of antigenic variation in African trypanosomes.</title>
        <authorList>
            <person name="Jackson A.P."/>
            <person name="Berry A."/>
            <person name="Allison H.C."/>
            <person name="Burton P."/>
            <person name="Anderson J."/>
            <person name="Aslett M."/>
            <person name="Brown R."/>
            <person name="Corton N."/>
            <person name="Harris D."/>
            <person name="Hauser H."/>
            <person name="Gamble J."/>
            <person name="Gilderthorp R."/>
            <person name="McQuillan J."/>
            <person name="Quail M.A."/>
            <person name="Sanders M."/>
            <person name="Van Tonder A."/>
            <person name="Ginger M.L."/>
            <person name="Donelson J.E."/>
            <person name="Field M.C."/>
            <person name="Barry J.D."/>
            <person name="Berriman M."/>
            <person name="Hertz-Fowler C."/>
        </authorList>
    </citation>
    <scope>NUCLEOTIDE SEQUENCE [LARGE SCALE GENOMIC DNA]</scope>
    <source>
        <strain evidence="3">IL3000</strain>
    </source>
</reference>
<dbReference type="AlphaFoldDB" id="F9W471"/>
<accession>F9W471</accession>
<keyword evidence="3" id="KW-1185">Reference proteome</keyword>
<feature type="non-terminal residue" evidence="2">
    <location>
        <position position="1"/>
    </location>
</feature>
<evidence type="ECO:0000313" key="3">
    <source>
        <dbReference type="Proteomes" id="UP000000702"/>
    </source>
</evidence>
<evidence type="ECO:0000313" key="2">
    <source>
        <dbReference type="EMBL" id="CCD11959.1"/>
    </source>
</evidence>
<proteinExistence type="predicted"/>
<feature type="non-terminal residue" evidence="2">
    <location>
        <position position="20"/>
    </location>
</feature>
<evidence type="ECO:0000256" key="1">
    <source>
        <dbReference type="SAM" id="MobiDB-lite"/>
    </source>
</evidence>
<organism evidence="2 3">
    <name type="scientific">Trypanosoma congolense (strain IL3000)</name>
    <dbReference type="NCBI Taxonomy" id="1068625"/>
    <lineage>
        <taxon>Eukaryota</taxon>
        <taxon>Discoba</taxon>
        <taxon>Euglenozoa</taxon>
        <taxon>Kinetoplastea</taxon>
        <taxon>Metakinetoplastina</taxon>
        <taxon>Trypanosomatida</taxon>
        <taxon>Trypanosomatidae</taxon>
        <taxon>Trypanosoma</taxon>
        <taxon>Nannomonas</taxon>
    </lineage>
</organism>
<gene>
    <name evidence="2" type="ORF">TCIL3000_0_28920a</name>
</gene>
<dbReference type="EMBL" id="CAEQ01000522">
    <property type="protein sequence ID" value="CCD11959.1"/>
    <property type="molecule type" value="Genomic_DNA"/>
</dbReference>